<dbReference type="Proteomes" id="UP000269265">
    <property type="component" value="Unassembled WGS sequence"/>
</dbReference>
<dbReference type="RefSeq" id="WP_125244717.1">
    <property type="nucleotide sequence ID" value="NZ_RSED01000017.1"/>
</dbReference>
<keyword evidence="3" id="KW-1185">Reference proteome</keyword>
<protein>
    <submittedName>
        <fullName evidence="2">Uncharacterized protein</fullName>
    </submittedName>
</protein>
<evidence type="ECO:0000256" key="1">
    <source>
        <dbReference type="SAM" id="SignalP"/>
    </source>
</evidence>
<dbReference type="AlphaFoldDB" id="A0A426V7Z1"/>
<evidence type="ECO:0000313" key="3">
    <source>
        <dbReference type="Proteomes" id="UP000269265"/>
    </source>
</evidence>
<accession>A0A426V7Z1</accession>
<dbReference type="EMBL" id="RSED01000017">
    <property type="protein sequence ID" value="RRS02900.1"/>
    <property type="molecule type" value="Genomic_DNA"/>
</dbReference>
<sequence>MKAKLALLAPVLAALLSACGNLQGLKVAEVPATLRSTPVTLSTQRPPQLVSPGAIEIPDHSVFLKQTAGGSAALGILFGPIGGLINGANIERLSQEMAQNSQGSSLLQIDALAEAAAAWGQQPVQADPKTLQLRPYVIVYPDDGRKTVTVISGTYVSSSHPLPEGKLWNADYHYVLPAPLGFDVLDKPMAPEKLVAFKNELKEGFRQIRAEIARDLAPEQPSRRVAMIWAEPLKSTLPGFAGFSYGDVETEPSGRLVLRGNMDNWGGTVGAASREMPHQVWIFVNPAQYRFDAEPQERVANKQP</sequence>
<evidence type="ECO:0000313" key="2">
    <source>
        <dbReference type="EMBL" id="RRS02900.1"/>
    </source>
</evidence>
<keyword evidence="1" id="KW-0732">Signal</keyword>
<name>A0A426V7Z1_9BURK</name>
<feature type="chain" id="PRO_5019536506" evidence="1">
    <location>
        <begin position="21"/>
        <end position="304"/>
    </location>
</feature>
<reference evidence="2 3" key="1">
    <citation type="submission" date="2018-12" db="EMBL/GenBank/DDBJ databases">
        <title>The whole draft genome of Aquabacterium sp. SJQ9.</title>
        <authorList>
            <person name="Sun L."/>
            <person name="Gao X."/>
            <person name="Chen W."/>
            <person name="Huang K."/>
        </authorList>
    </citation>
    <scope>NUCLEOTIDE SEQUENCE [LARGE SCALE GENOMIC DNA]</scope>
    <source>
        <strain evidence="2 3">SJQ9</strain>
    </source>
</reference>
<feature type="signal peptide" evidence="1">
    <location>
        <begin position="1"/>
        <end position="20"/>
    </location>
</feature>
<organism evidence="2 3">
    <name type="scientific">Aquabacterium soli</name>
    <dbReference type="NCBI Taxonomy" id="2493092"/>
    <lineage>
        <taxon>Bacteria</taxon>
        <taxon>Pseudomonadati</taxon>
        <taxon>Pseudomonadota</taxon>
        <taxon>Betaproteobacteria</taxon>
        <taxon>Burkholderiales</taxon>
        <taxon>Aquabacterium</taxon>
    </lineage>
</organism>
<dbReference type="PROSITE" id="PS51257">
    <property type="entry name" value="PROKAR_LIPOPROTEIN"/>
    <property type="match status" value="1"/>
</dbReference>
<gene>
    <name evidence="2" type="ORF">EIP75_18250</name>
</gene>
<proteinExistence type="predicted"/>
<comment type="caution">
    <text evidence="2">The sequence shown here is derived from an EMBL/GenBank/DDBJ whole genome shotgun (WGS) entry which is preliminary data.</text>
</comment>